<evidence type="ECO:0000313" key="1">
    <source>
        <dbReference type="EMBL" id="RRV04354.1"/>
    </source>
</evidence>
<dbReference type="Proteomes" id="UP000276506">
    <property type="component" value="Unassembled WGS sequence"/>
</dbReference>
<reference evidence="1 2" key="1">
    <citation type="submission" date="2018-10" db="EMBL/GenBank/DDBJ databases">
        <title>Transmission dynamics of multidrug resistant bacteria on intensive care unit surfaces.</title>
        <authorList>
            <person name="D'Souza A.W."/>
            <person name="Potter R.F."/>
            <person name="Wallace M."/>
            <person name="Shupe A."/>
            <person name="Patel S."/>
            <person name="Sun S."/>
            <person name="Gul D."/>
            <person name="Kwon J.H."/>
            <person name="Andleeb S."/>
            <person name="Burnham C.-A.D."/>
            <person name="Dantas G."/>
        </authorList>
    </citation>
    <scope>NUCLEOTIDE SEQUENCE [LARGE SCALE GENOMIC DNA]</scope>
    <source>
        <strain evidence="1 2">PX_177</strain>
    </source>
</reference>
<proteinExistence type="predicted"/>
<sequence>MLWKKHLPHSRRYQYLAVLEAEEVDNEGMLYGQREFRLKLADGSTVNHTFEADEYQQWWSSFLKGGQVVNP</sequence>
<protein>
    <submittedName>
        <fullName evidence="1">Uncharacterized protein</fullName>
    </submittedName>
</protein>
<gene>
    <name evidence="1" type="ORF">EGJ28_22545</name>
</gene>
<accession>A0A427DLN7</accession>
<dbReference type="AlphaFoldDB" id="A0A427DLN7"/>
<evidence type="ECO:0000313" key="2">
    <source>
        <dbReference type="Proteomes" id="UP000276506"/>
    </source>
</evidence>
<organism evidence="1 2">
    <name type="scientific">Stutzerimonas xanthomarina</name>
    <dbReference type="NCBI Taxonomy" id="271420"/>
    <lineage>
        <taxon>Bacteria</taxon>
        <taxon>Pseudomonadati</taxon>
        <taxon>Pseudomonadota</taxon>
        <taxon>Gammaproteobacteria</taxon>
        <taxon>Pseudomonadales</taxon>
        <taxon>Pseudomonadaceae</taxon>
        <taxon>Stutzerimonas</taxon>
    </lineage>
</organism>
<dbReference type="EMBL" id="RHQL01000023">
    <property type="protein sequence ID" value="RRV04354.1"/>
    <property type="molecule type" value="Genomic_DNA"/>
</dbReference>
<name>A0A427DLN7_9GAMM</name>
<comment type="caution">
    <text evidence="1">The sequence shown here is derived from an EMBL/GenBank/DDBJ whole genome shotgun (WGS) entry which is preliminary data.</text>
</comment>